<keyword evidence="3" id="KW-1185">Reference proteome</keyword>
<dbReference type="Proteomes" id="UP000289152">
    <property type="component" value="Unassembled WGS sequence"/>
</dbReference>
<dbReference type="InParanoid" id="A0A4Q1BDL5"/>
<gene>
    <name evidence="2" type="ORF">M231_06708</name>
</gene>
<reference evidence="2 3" key="1">
    <citation type="submission" date="2016-06" db="EMBL/GenBank/DDBJ databases">
        <title>Evolution of pathogenesis and genome organization in the Tremellales.</title>
        <authorList>
            <person name="Cuomo C."/>
            <person name="Litvintseva A."/>
            <person name="Heitman J."/>
            <person name="Chen Y."/>
            <person name="Sun S."/>
            <person name="Springer D."/>
            <person name="Dromer F."/>
            <person name="Young S."/>
            <person name="Zeng Q."/>
            <person name="Chapman S."/>
            <person name="Gujja S."/>
            <person name="Saif S."/>
            <person name="Birren B."/>
        </authorList>
    </citation>
    <scope>NUCLEOTIDE SEQUENCE [LARGE SCALE GENOMIC DNA]</scope>
    <source>
        <strain evidence="2 3">ATCC 28783</strain>
    </source>
</reference>
<name>A0A4Q1BDL5_TREME</name>
<feature type="compositionally biased region" description="Acidic residues" evidence="1">
    <location>
        <begin position="13"/>
        <end position="23"/>
    </location>
</feature>
<dbReference type="AlphaFoldDB" id="A0A4Q1BDL5"/>
<proteinExistence type="predicted"/>
<evidence type="ECO:0000313" key="3">
    <source>
        <dbReference type="Proteomes" id="UP000289152"/>
    </source>
</evidence>
<sequence>MDWLNQTHFWPASDDENNEDPNTDSESGTLYDGMDAVSDAGTERTMVEFSEAFDTEKVVNKWDVDFVPDFARDLGQGVDSPDDKLHIVVHSSLSMEWDYQQSKLLVKQTFRNHVYRPVYGAYSTDRPYPNGMLDMLLERLTSPGYRRSMLDTVATAQQVQILATLNDMDAFQVRQLLQSEALQQNTVLNGSALSDAMSKCVQSELPMYQNMQTVVHKYNLTEWTNYMRIARTENFKWSTPITSLWDLTAATPVGVQTPLSVSSGPHV</sequence>
<accession>A0A4Q1BDL5</accession>
<feature type="region of interest" description="Disordered" evidence="1">
    <location>
        <begin position="1"/>
        <end position="31"/>
    </location>
</feature>
<evidence type="ECO:0000313" key="2">
    <source>
        <dbReference type="EMBL" id="RXK35994.1"/>
    </source>
</evidence>
<comment type="caution">
    <text evidence="2">The sequence shown here is derived from an EMBL/GenBank/DDBJ whole genome shotgun (WGS) entry which is preliminary data.</text>
</comment>
<organism evidence="2 3">
    <name type="scientific">Tremella mesenterica</name>
    <name type="common">Jelly fungus</name>
    <dbReference type="NCBI Taxonomy" id="5217"/>
    <lineage>
        <taxon>Eukaryota</taxon>
        <taxon>Fungi</taxon>
        <taxon>Dikarya</taxon>
        <taxon>Basidiomycota</taxon>
        <taxon>Agaricomycotina</taxon>
        <taxon>Tremellomycetes</taxon>
        <taxon>Tremellales</taxon>
        <taxon>Tremellaceae</taxon>
        <taxon>Tremella</taxon>
    </lineage>
</organism>
<evidence type="ECO:0000256" key="1">
    <source>
        <dbReference type="SAM" id="MobiDB-lite"/>
    </source>
</evidence>
<dbReference type="EMBL" id="SDIL01000112">
    <property type="protein sequence ID" value="RXK35994.1"/>
    <property type="molecule type" value="Genomic_DNA"/>
</dbReference>
<dbReference type="VEuPathDB" id="FungiDB:TREMEDRAFT_60842"/>
<protein>
    <submittedName>
        <fullName evidence="2">Uncharacterized protein</fullName>
    </submittedName>
</protein>